<dbReference type="AlphaFoldDB" id="A0AB34C4N1"/>
<proteinExistence type="predicted"/>
<protein>
    <submittedName>
        <fullName evidence="1">Uncharacterized protein</fullName>
    </submittedName>
</protein>
<evidence type="ECO:0000313" key="2">
    <source>
        <dbReference type="Proteomes" id="UP000323924"/>
    </source>
</evidence>
<dbReference type="EMBL" id="VWPC01000012">
    <property type="protein sequence ID" value="KAA5841983.1"/>
    <property type="molecule type" value="Genomic_DNA"/>
</dbReference>
<reference evidence="1 2" key="1">
    <citation type="submission" date="2019-09" db="EMBL/GenBank/DDBJ databases">
        <authorList>
            <person name="Vacheron J."/>
            <person name="Dubost A."/>
            <person name="Prigent-Combaret C."/>
            <person name="Muller D."/>
        </authorList>
    </citation>
    <scope>NUCLEOTIDE SEQUENCE [LARGE SCALE GENOMIC DNA]</scope>
    <source>
        <strain evidence="1 2">JV497</strain>
    </source>
</reference>
<dbReference type="Proteomes" id="UP000323924">
    <property type="component" value="Unassembled WGS sequence"/>
</dbReference>
<evidence type="ECO:0000313" key="1">
    <source>
        <dbReference type="EMBL" id="KAA5841983.1"/>
    </source>
</evidence>
<dbReference type="RefSeq" id="WP_150051504.1">
    <property type="nucleotide sequence ID" value="NZ_VWPC01000012.1"/>
</dbReference>
<accession>A0AB34C4N1</accession>
<comment type="caution">
    <text evidence="1">The sequence shown here is derived from an EMBL/GenBank/DDBJ whole genome shotgun (WGS) entry which is preliminary data.</text>
</comment>
<name>A0AB34C4N1_9PSED</name>
<sequence>MTTYATLNPVLPKGSTDPRDLKDNAENFDVAVNAPGVSWVDRLGVIRLSWAGIEAQFANFLINQGFQYLGDYDLDGPLTIGAPNQVFSKNGTYWRPGPDLVLPYTTVNNWAVDEPKFLVAGDGVLRNELTSTALDKGISLLPGAQRIVSTIAVLRTVPATGGPDEVKVVRYQTGGPVCNSEYFKNTSDITTADDGFRNIRGPAGVLYTLKTTGWATLPAAGAMMDGVTDDAEAWERFAASDLNLAGYGSSMTSRMILFPSPTPRTIRGINNGFKLFSKANTDHETTFRSVNPVGLTIENFDVDANSFNRTGALTTRTIALEISSGTDCQLTNCIGRNVIGGPTGIPGVCIATSGSGLRVNTRQCKAFNGGTAERPADGFFCSSSYSTNTDNYAENCFDTGGVVESCSYSGFTNLVSKNCSAVAAISNAVGVDTYGCYLDNVHGENWRSLVTGGVQILCAAAGGLIDCRASLTLTAVSYGDGPAVNFRETSTGRINGFDIQVCIRGASGTAQGVLGTGLRIRLVSPSIGGANDSAIQFGLDSTVTIIGGEIYGGTHSITGSGHAKIVATGVQCSNPTGYCMYAYENSSIYYNGVVPFAPGSGYAGKDPGANLSMFGGLGGGLALPAAVAGAAAGTPVSKVPFFGPTGETLGFANLYPS</sequence>
<gene>
    <name evidence="1" type="ORF">F2A38_15740</name>
</gene>
<organism evidence="1 2">
    <name type="scientific">Pseudomonas chlororaphis</name>
    <dbReference type="NCBI Taxonomy" id="587753"/>
    <lineage>
        <taxon>Bacteria</taxon>
        <taxon>Pseudomonadati</taxon>
        <taxon>Pseudomonadota</taxon>
        <taxon>Gammaproteobacteria</taxon>
        <taxon>Pseudomonadales</taxon>
        <taxon>Pseudomonadaceae</taxon>
        <taxon>Pseudomonas</taxon>
    </lineage>
</organism>